<sequence>MAVKFTLNGKPVTVNADPDMPLLWAVRDEIGLTGSKFGCGMALCGACTMHVDGDPIRSCQTALSDVAGKKVTTIEGLGGKVAKAVEAAWIKHEVAQCGYCQSGQIMSAVALLSGNKKPSDSDIDDAMQGNICRCATYVRIRAAIHDAASTLA</sequence>
<dbReference type="SUPFAM" id="SSF54292">
    <property type="entry name" value="2Fe-2S ferredoxin-like"/>
    <property type="match status" value="1"/>
</dbReference>
<dbReference type="RefSeq" id="WP_379726715.1">
    <property type="nucleotide sequence ID" value="NZ_JBHRYJ010000002.1"/>
</dbReference>
<dbReference type="InterPro" id="IPR051452">
    <property type="entry name" value="Diverse_Oxidoreductases"/>
</dbReference>
<protein>
    <submittedName>
        <fullName evidence="7">(2Fe-2S)-binding protein</fullName>
    </submittedName>
</protein>
<dbReference type="InterPro" id="IPR036884">
    <property type="entry name" value="2Fe-2S-bd_dom_sf"/>
</dbReference>
<feature type="domain" description="2Fe-2S ferredoxin-type" evidence="6">
    <location>
        <begin position="1"/>
        <end position="77"/>
    </location>
</feature>
<dbReference type="Proteomes" id="UP001595711">
    <property type="component" value="Unassembled WGS sequence"/>
</dbReference>
<dbReference type="InterPro" id="IPR006058">
    <property type="entry name" value="2Fe2S_fd_BS"/>
</dbReference>
<gene>
    <name evidence="7" type="ORF">ACFOOQ_12255</name>
</gene>
<keyword evidence="5" id="KW-0411">Iron-sulfur</keyword>
<dbReference type="Pfam" id="PF01799">
    <property type="entry name" value="Fer2_2"/>
    <property type="match status" value="1"/>
</dbReference>
<evidence type="ECO:0000256" key="2">
    <source>
        <dbReference type="ARBA" id="ARBA00022723"/>
    </source>
</evidence>
<accession>A0ABV7VIF0</accession>
<dbReference type="InterPro" id="IPR001041">
    <property type="entry name" value="2Fe-2S_ferredoxin-type"/>
</dbReference>
<dbReference type="Gene3D" id="1.10.150.120">
    <property type="entry name" value="[2Fe-2S]-binding domain"/>
    <property type="match status" value="1"/>
</dbReference>
<dbReference type="CDD" id="cd00207">
    <property type="entry name" value="fer2"/>
    <property type="match status" value="1"/>
</dbReference>
<dbReference type="PROSITE" id="PS00197">
    <property type="entry name" value="2FE2S_FER_1"/>
    <property type="match status" value="1"/>
</dbReference>
<keyword evidence="1" id="KW-0001">2Fe-2S</keyword>
<dbReference type="InterPro" id="IPR036010">
    <property type="entry name" value="2Fe-2S_ferredoxin-like_sf"/>
</dbReference>
<name>A0ABV7VIF0_9PROT</name>
<evidence type="ECO:0000313" key="8">
    <source>
        <dbReference type="Proteomes" id="UP001595711"/>
    </source>
</evidence>
<dbReference type="PANTHER" id="PTHR44379:SF2">
    <property type="entry name" value="BLR6218 PROTEIN"/>
    <property type="match status" value="1"/>
</dbReference>
<evidence type="ECO:0000256" key="5">
    <source>
        <dbReference type="ARBA" id="ARBA00023014"/>
    </source>
</evidence>
<evidence type="ECO:0000256" key="3">
    <source>
        <dbReference type="ARBA" id="ARBA00023002"/>
    </source>
</evidence>
<proteinExistence type="predicted"/>
<dbReference type="InterPro" id="IPR002888">
    <property type="entry name" value="2Fe-2S-bd"/>
</dbReference>
<dbReference type="Pfam" id="PF00111">
    <property type="entry name" value="Fer2"/>
    <property type="match status" value="1"/>
</dbReference>
<comment type="caution">
    <text evidence="7">The sequence shown here is derived from an EMBL/GenBank/DDBJ whole genome shotgun (WGS) entry which is preliminary data.</text>
</comment>
<dbReference type="EMBL" id="JBHRYJ010000002">
    <property type="protein sequence ID" value="MFC3676321.1"/>
    <property type="molecule type" value="Genomic_DNA"/>
</dbReference>
<evidence type="ECO:0000259" key="6">
    <source>
        <dbReference type="PROSITE" id="PS51085"/>
    </source>
</evidence>
<dbReference type="SUPFAM" id="SSF47741">
    <property type="entry name" value="CO dehydrogenase ISP C-domain like"/>
    <property type="match status" value="1"/>
</dbReference>
<evidence type="ECO:0000256" key="1">
    <source>
        <dbReference type="ARBA" id="ARBA00022714"/>
    </source>
</evidence>
<keyword evidence="8" id="KW-1185">Reference proteome</keyword>
<evidence type="ECO:0000313" key="7">
    <source>
        <dbReference type="EMBL" id="MFC3676321.1"/>
    </source>
</evidence>
<dbReference type="PROSITE" id="PS51085">
    <property type="entry name" value="2FE2S_FER_2"/>
    <property type="match status" value="1"/>
</dbReference>
<dbReference type="PANTHER" id="PTHR44379">
    <property type="entry name" value="OXIDOREDUCTASE WITH IRON-SULFUR SUBUNIT"/>
    <property type="match status" value="1"/>
</dbReference>
<keyword evidence="3" id="KW-0560">Oxidoreductase</keyword>
<dbReference type="Gene3D" id="3.10.20.30">
    <property type="match status" value="1"/>
</dbReference>
<keyword evidence="4" id="KW-0408">Iron</keyword>
<reference evidence="8" key="1">
    <citation type="journal article" date="2019" name="Int. J. Syst. Evol. Microbiol.">
        <title>The Global Catalogue of Microorganisms (GCM) 10K type strain sequencing project: providing services to taxonomists for standard genome sequencing and annotation.</title>
        <authorList>
            <consortium name="The Broad Institute Genomics Platform"/>
            <consortium name="The Broad Institute Genome Sequencing Center for Infectious Disease"/>
            <person name="Wu L."/>
            <person name="Ma J."/>
        </authorList>
    </citation>
    <scope>NUCLEOTIDE SEQUENCE [LARGE SCALE GENOMIC DNA]</scope>
    <source>
        <strain evidence="8">KCTC 42182</strain>
    </source>
</reference>
<organism evidence="7 8">
    <name type="scientific">Ferrovibrio xuzhouensis</name>
    <dbReference type="NCBI Taxonomy" id="1576914"/>
    <lineage>
        <taxon>Bacteria</taxon>
        <taxon>Pseudomonadati</taxon>
        <taxon>Pseudomonadota</taxon>
        <taxon>Alphaproteobacteria</taxon>
        <taxon>Rhodospirillales</taxon>
        <taxon>Rhodospirillaceae</taxon>
        <taxon>Ferrovibrio</taxon>
    </lineage>
</organism>
<evidence type="ECO:0000256" key="4">
    <source>
        <dbReference type="ARBA" id="ARBA00023004"/>
    </source>
</evidence>
<dbReference type="InterPro" id="IPR012675">
    <property type="entry name" value="Beta-grasp_dom_sf"/>
</dbReference>
<keyword evidence="2" id="KW-0479">Metal-binding</keyword>